<dbReference type="Proteomes" id="UP000230069">
    <property type="component" value="Unassembled WGS sequence"/>
</dbReference>
<organism evidence="2 3">
    <name type="scientific">Aquilegia coerulea</name>
    <name type="common">Rocky mountain columbine</name>
    <dbReference type="NCBI Taxonomy" id="218851"/>
    <lineage>
        <taxon>Eukaryota</taxon>
        <taxon>Viridiplantae</taxon>
        <taxon>Streptophyta</taxon>
        <taxon>Embryophyta</taxon>
        <taxon>Tracheophyta</taxon>
        <taxon>Spermatophyta</taxon>
        <taxon>Magnoliopsida</taxon>
        <taxon>Ranunculales</taxon>
        <taxon>Ranunculaceae</taxon>
        <taxon>Thalictroideae</taxon>
        <taxon>Aquilegia</taxon>
    </lineage>
</organism>
<feature type="region of interest" description="Disordered" evidence="1">
    <location>
        <begin position="45"/>
        <end position="69"/>
    </location>
</feature>
<evidence type="ECO:0000313" key="3">
    <source>
        <dbReference type="Proteomes" id="UP000230069"/>
    </source>
</evidence>
<accession>A0A2G5EBJ9</accession>
<sequence length="69" mass="7530">MLNSFTASMEVRNLIPRDIGLLEGALNLKIVLSYTHQAVSEQRNGVGGLSVDSSKGSKYISDRDKTYPS</sequence>
<reference evidence="2 3" key="1">
    <citation type="submission" date="2017-09" db="EMBL/GenBank/DDBJ databases">
        <title>WGS assembly of Aquilegia coerulea Goldsmith.</title>
        <authorList>
            <person name="Hodges S."/>
            <person name="Kramer E."/>
            <person name="Nordborg M."/>
            <person name="Tomkins J."/>
            <person name="Borevitz J."/>
            <person name="Derieg N."/>
            <person name="Yan J."/>
            <person name="Mihaltcheva S."/>
            <person name="Hayes R.D."/>
            <person name="Rokhsar D."/>
        </authorList>
    </citation>
    <scope>NUCLEOTIDE SEQUENCE [LARGE SCALE GENOMIC DNA]</scope>
    <source>
        <strain evidence="3">cv. Goldsmith</strain>
    </source>
</reference>
<dbReference type="InParanoid" id="A0A2G5EBJ9"/>
<proteinExistence type="predicted"/>
<dbReference type="EMBL" id="KZ305026">
    <property type="protein sequence ID" value="PIA53080.1"/>
    <property type="molecule type" value="Genomic_DNA"/>
</dbReference>
<dbReference type="AlphaFoldDB" id="A0A2G5EBJ9"/>
<evidence type="ECO:0000313" key="2">
    <source>
        <dbReference type="EMBL" id="PIA53080.1"/>
    </source>
</evidence>
<feature type="compositionally biased region" description="Basic and acidic residues" evidence="1">
    <location>
        <begin position="60"/>
        <end position="69"/>
    </location>
</feature>
<protein>
    <submittedName>
        <fullName evidence="2">Uncharacterized protein</fullName>
    </submittedName>
</protein>
<keyword evidence="3" id="KW-1185">Reference proteome</keyword>
<gene>
    <name evidence="2" type="ORF">AQUCO_00900006v1</name>
</gene>
<name>A0A2G5EBJ9_AQUCA</name>
<evidence type="ECO:0000256" key="1">
    <source>
        <dbReference type="SAM" id="MobiDB-lite"/>
    </source>
</evidence>